<evidence type="ECO:0000313" key="2">
    <source>
        <dbReference type="Proteomes" id="UP000799436"/>
    </source>
</evidence>
<dbReference type="AlphaFoldDB" id="A0A6G1KW79"/>
<sequence>MRCEQLWHVRENLSRPRTRALSLPVRLTGLTFVSQATTVLRDSAVGSACCPGKSEWIEWIDFDLRSSDLSRRVHLLSIV</sequence>
<gene>
    <name evidence="1" type="ORF">EJ03DRAFT_13146</name>
</gene>
<name>A0A6G1KW79_9PEZI</name>
<protein>
    <submittedName>
        <fullName evidence="1">Uncharacterized protein</fullName>
    </submittedName>
</protein>
<dbReference type="EMBL" id="ML995907">
    <property type="protein sequence ID" value="KAF2764886.1"/>
    <property type="molecule type" value="Genomic_DNA"/>
</dbReference>
<proteinExistence type="predicted"/>
<organism evidence="1 2">
    <name type="scientific">Teratosphaeria nubilosa</name>
    <dbReference type="NCBI Taxonomy" id="161662"/>
    <lineage>
        <taxon>Eukaryota</taxon>
        <taxon>Fungi</taxon>
        <taxon>Dikarya</taxon>
        <taxon>Ascomycota</taxon>
        <taxon>Pezizomycotina</taxon>
        <taxon>Dothideomycetes</taxon>
        <taxon>Dothideomycetidae</taxon>
        <taxon>Mycosphaerellales</taxon>
        <taxon>Teratosphaeriaceae</taxon>
        <taxon>Teratosphaeria</taxon>
    </lineage>
</organism>
<evidence type="ECO:0000313" key="1">
    <source>
        <dbReference type="EMBL" id="KAF2764886.1"/>
    </source>
</evidence>
<reference evidence="1" key="1">
    <citation type="journal article" date="2020" name="Stud. Mycol.">
        <title>101 Dothideomycetes genomes: a test case for predicting lifestyles and emergence of pathogens.</title>
        <authorList>
            <person name="Haridas S."/>
            <person name="Albert R."/>
            <person name="Binder M."/>
            <person name="Bloem J."/>
            <person name="Labutti K."/>
            <person name="Salamov A."/>
            <person name="Andreopoulos B."/>
            <person name="Baker S."/>
            <person name="Barry K."/>
            <person name="Bills G."/>
            <person name="Bluhm B."/>
            <person name="Cannon C."/>
            <person name="Castanera R."/>
            <person name="Culley D."/>
            <person name="Daum C."/>
            <person name="Ezra D."/>
            <person name="Gonzalez J."/>
            <person name="Henrissat B."/>
            <person name="Kuo A."/>
            <person name="Liang C."/>
            <person name="Lipzen A."/>
            <person name="Lutzoni F."/>
            <person name="Magnuson J."/>
            <person name="Mondo S."/>
            <person name="Nolan M."/>
            <person name="Ohm R."/>
            <person name="Pangilinan J."/>
            <person name="Park H.-J."/>
            <person name="Ramirez L."/>
            <person name="Alfaro M."/>
            <person name="Sun H."/>
            <person name="Tritt A."/>
            <person name="Yoshinaga Y."/>
            <person name="Zwiers L.-H."/>
            <person name="Turgeon B."/>
            <person name="Goodwin S."/>
            <person name="Spatafora J."/>
            <person name="Crous P."/>
            <person name="Grigoriev I."/>
        </authorList>
    </citation>
    <scope>NUCLEOTIDE SEQUENCE</scope>
    <source>
        <strain evidence="1">CBS 116005</strain>
    </source>
</reference>
<accession>A0A6G1KW79</accession>
<dbReference type="Proteomes" id="UP000799436">
    <property type="component" value="Unassembled WGS sequence"/>
</dbReference>
<keyword evidence="2" id="KW-1185">Reference proteome</keyword>